<accession>A0A2G9U1D1</accession>
<sequence length="211" mass="23389">MDAAWSQTDVNAITVSSDSLAKSSPSTGGLCTTADTKLGRCECAEGFEGRYCERRKAAINEACTASTCKNGGSCLAGSTCVCPQCFSGGDCSVIDEKCLWQRANSTQETLGNQREDEERATHTTILMLMAMVSILMLATCVVVFFLKYKRMRRLLRDPVTQNAINEHRQIHELPKRSIDCRSPSDEAYKVFVIPSKKYKDLDDAVVDYEER</sequence>
<dbReference type="InterPro" id="IPR050969">
    <property type="entry name" value="Dev_Signal_Modulators"/>
</dbReference>
<evidence type="ECO:0000256" key="4">
    <source>
        <dbReference type="SAM" id="Phobius"/>
    </source>
</evidence>
<gene>
    <name evidence="6" type="ORF">TELCIR_14302</name>
</gene>
<dbReference type="EMBL" id="KZ350246">
    <property type="protein sequence ID" value="PIO64081.1"/>
    <property type="molecule type" value="Genomic_DNA"/>
</dbReference>
<proteinExistence type="predicted"/>
<dbReference type="PANTHER" id="PTHR14949">
    <property type="entry name" value="EGF-LIKE-DOMAIN, MULTIPLE 7, 8"/>
    <property type="match status" value="1"/>
</dbReference>
<dbReference type="Proteomes" id="UP000230423">
    <property type="component" value="Unassembled WGS sequence"/>
</dbReference>
<evidence type="ECO:0000256" key="3">
    <source>
        <dbReference type="PROSITE-ProRule" id="PRU00076"/>
    </source>
</evidence>
<dbReference type="Gene3D" id="2.10.25.10">
    <property type="entry name" value="Laminin"/>
    <property type="match status" value="1"/>
</dbReference>
<keyword evidence="3" id="KW-0245">EGF-like domain</keyword>
<keyword evidence="4" id="KW-0812">Transmembrane</keyword>
<keyword evidence="4" id="KW-1133">Transmembrane helix</keyword>
<dbReference type="PANTHER" id="PTHR14949:SF56">
    <property type="entry name" value="EGF-LIKE-DOMAIN, MULTIPLE 7"/>
    <property type="match status" value="1"/>
</dbReference>
<keyword evidence="7" id="KW-1185">Reference proteome</keyword>
<dbReference type="OrthoDB" id="5912267at2759"/>
<feature type="domain" description="EGF-like" evidence="5">
    <location>
        <begin position="59"/>
        <end position="92"/>
    </location>
</feature>
<comment type="caution">
    <text evidence="3">Lacks conserved residue(s) required for the propagation of feature annotation.</text>
</comment>
<keyword evidence="4" id="KW-0472">Membrane</keyword>
<dbReference type="PROSITE" id="PS01186">
    <property type="entry name" value="EGF_2"/>
    <property type="match status" value="1"/>
</dbReference>
<feature type="non-terminal residue" evidence="6">
    <location>
        <position position="211"/>
    </location>
</feature>
<protein>
    <recommendedName>
        <fullName evidence="5">EGF-like domain-containing protein</fullName>
    </recommendedName>
</protein>
<dbReference type="PROSITE" id="PS00022">
    <property type="entry name" value="EGF_1"/>
    <property type="match status" value="2"/>
</dbReference>
<keyword evidence="2 3" id="KW-1015">Disulfide bond</keyword>
<evidence type="ECO:0000256" key="1">
    <source>
        <dbReference type="ARBA" id="ARBA00022729"/>
    </source>
</evidence>
<evidence type="ECO:0000256" key="2">
    <source>
        <dbReference type="ARBA" id="ARBA00023157"/>
    </source>
</evidence>
<dbReference type="AlphaFoldDB" id="A0A2G9U1D1"/>
<dbReference type="PROSITE" id="PS50026">
    <property type="entry name" value="EGF_3"/>
    <property type="match status" value="1"/>
</dbReference>
<evidence type="ECO:0000313" key="7">
    <source>
        <dbReference type="Proteomes" id="UP000230423"/>
    </source>
</evidence>
<organism evidence="6 7">
    <name type="scientific">Teladorsagia circumcincta</name>
    <name type="common">Brown stomach worm</name>
    <name type="synonym">Ostertagia circumcincta</name>
    <dbReference type="NCBI Taxonomy" id="45464"/>
    <lineage>
        <taxon>Eukaryota</taxon>
        <taxon>Metazoa</taxon>
        <taxon>Ecdysozoa</taxon>
        <taxon>Nematoda</taxon>
        <taxon>Chromadorea</taxon>
        <taxon>Rhabditida</taxon>
        <taxon>Rhabditina</taxon>
        <taxon>Rhabditomorpha</taxon>
        <taxon>Strongyloidea</taxon>
        <taxon>Trichostrongylidae</taxon>
        <taxon>Teladorsagia</taxon>
    </lineage>
</organism>
<evidence type="ECO:0000313" key="6">
    <source>
        <dbReference type="EMBL" id="PIO64081.1"/>
    </source>
</evidence>
<evidence type="ECO:0000259" key="5">
    <source>
        <dbReference type="PROSITE" id="PS50026"/>
    </source>
</evidence>
<feature type="disulfide bond" evidence="3">
    <location>
        <begin position="82"/>
        <end position="91"/>
    </location>
</feature>
<reference evidence="6 7" key="1">
    <citation type="submission" date="2015-09" db="EMBL/GenBank/DDBJ databases">
        <title>Draft genome of the parasitic nematode Teladorsagia circumcincta isolate WARC Sus (inbred).</title>
        <authorList>
            <person name="Mitreva M."/>
        </authorList>
    </citation>
    <scope>NUCLEOTIDE SEQUENCE [LARGE SCALE GENOMIC DNA]</scope>
    <source>
        <strain evidence="6 7">S</strain>
    </source>
</reference>
<name>A0A2G9U1D1_TELCI</name>
<dbReference type="InterPro" id="IPR000742">
    <property type="entry name" value="EGF"/>
</dbReference>
<feature type="transmembrane region" description="Helical" evidence="4">
    <location>
        <begin position="125"/>
        <end position="146"/>
    </location>
</feature>
<keyword evidence="1" id="KW-0732">Signal</keyword>